<dbReference type="InterPro" id="IPR015421">
    <property type="entry name" value="PyrdxlP-dep_Trfase_major"/>
</dbReference>
<dbReference type="Gene3D" id="3.90.1150.10">
    <property type="entry name" value="Aspartate Aminotransferase, domain 1"/>
    <property type="match status" value="1"/>
</dbReference>
<keyword evidence="3 7" id="KW-0808">Transferase</keyword>
<keyword evidence="8" id="KW-1185">Reference proteome</keyword>
<evidence type="ECO:0000313" key="7">
    <source>
        <dbReference type="EMBL" id="TKK69784.1"/>
    </source>
</evidence>
<proteinExistence type="inferred from homology"/>
<comment type="pathway">
    <text evidence="2">Lipid metabolism.</text>
</comment>
<evidence type="ECO:0000256" key="3">
    <source>
        <dbReference type="ARBA" id="ARBA00022679"/>
    </source>
</evidence>
<sequence length="419" mass="46828">MADIFERLLKNYGPIGQHRERAHGYFAFPKLEGEIGSRMKFRGKEVIVWSLNNYLGLANHPEIRKVDAEASAQFGLAAPMGARMMSGNTNWHEQLEKELAEFEHKEDAILLNYGYQGIMSAIDALCGRHDVIIYDAESHACIIDGLRLHPGHRYVYKHNEVEDLKKQLERATSMIEKQGNGGILVITEGVFGMAGDQGKLKEICDLKKTYEFRLLVDDAHGFGTLGKTGAGAGEEQGCQDEIDLYFSTFAKSMASIGAFIAGPHVIIDYIRYNIRSQIFAKSLPMPFVVGNLKRLQLLRSKPELKEKLWYTARKLQQGLKENGFDIGKTNSPVTPVYMKGGVEEATAMVMDLRENYGVFCSIVTYPVIPKGHIIFRMIPTAAHTDADIEQTLKAFTETKQKLDAGEYKVGAIPDMADAR</sequence>
<dbReference type="InterPro" id="IPR015424">
    <property type="entry name" value="PyrdxlP-dep_Trfase"/>
</dbReference>
<dbReference type="OrthoDB" id="9807157at2"/>
<dbReference type="Proteomes" id="UP000305848">
    <property type="component" value="Unassembled WGS sequence"/>
</dbReference>
<evidence type="ECO:0000259" key="6">
    <source>
        <dbReference type="Pfam" id="PF00155"/>
    </source>
</evidence>
<dbReference type="InterPro" id="IPR001917">
    <property type="entry name" value="Aminotrans_II_pyridoxalP_BS"/>
</dbReference>
<dbReference type="SUPFAM" id="SSF53383">
    <property type="entry name" value="PLP-dependent transferases"/>
    <property type="match status" value="1"/>
</dbReference>
<name>A0A4U3L600_9BACT</name>
<dbReference type="EMBL" id="SZQL01000004">
    <property type="protein sequence ID" value="TKK69784.1"/>
    <property type="molecule type" value="Genomic_DNA"/>
</dbReference>
<dbReference type="InterPro" id="IPR004839">
    <property type="entry name" value="Aminotransferase_I/II_large"/>
</dbReference>
<dbReference type="AlphaFoldDB" id="A0A4U3L600"/>
<comment type="similarity">
    <text evidence="5">Belongs to the class-II pyridoxal-phosphate-dependent aminotransferase family.</text>
</comment>
<evidence type="ECO:0000256" key="2">
    <source>
        <dbReference type="ARBA" id="ARBA00005189"/>
    </source>
</evidence>
<keyword evidence="7" id="KW-0032">Aminotransferase</keyword>
<dbReference type="InterPro" id="IPR050087">
    <property type="entry name" value="AON_synthase_class-II"/>
</dbReference>
<accession>A0A4U3L600</accession>
<evidence type="ECO:0000256" key="5">
    <source>
        <dbReference type="RuleBase" id="RU003693"/>
    </source>
</evidence>
<feature type="domain" description="Aminotransferase class I/classII large" evidence="6">
    <location>
        <begin position="45"/>
        <end position="394"/>
    </location>
</feature>
<evidence type="ECO:0000256" key="4">
    <source>
        <dbReference type="ARBA" id="ARBA00022898"/>
    </source>
</evidence>
<evidence type="ECO:0000256" key="1">
    <source>
        <dbReference type="ARBA" id="ARBA00001933"/>
    </source>
</evidence>
<dbReference type="RefSeq" id="WP_137261005.1">
    <property type="nucleotide sequence ID" value="NZ_SZQL01000004.1"/>
</dbReference>
<dbReference type="PROSITE" id="PS00599">
    <property type="entry name" value="AA_TRANSFER_CLASS_2"/>
    <property type="match status" value="1"/>
</dbReference>
<evidence type="ECO:0000313" key="8">
    <source>
        <dbReference type="Proteomes" id="UP000305848"/>
    </source>
</evidence>
<organism evidence="7 8">
    <name type="scientific">Ilyomonas limi</name>
    <dbReference type="NCBI Taxonomy" id="2575867"/>
    <lineage>
        <taxon>Bacteria</taxon>
        <taxon>Pseudomonadati</taxon>
        <taxon>Bacteroidota</taxon>
        <taxon>Chitinophagia</taxon>
        <taxon>Chitinophagales</taxon>
        <taxon>Chitinophagaceae</taxon>
        <taxon>Ilyomonas</taxon>
    </lineage>
</organism>
<comment type="cofactor">
    <cofactor evidence="1 5">
        <name>pyridoxal 5'-phosphate</name>
        <dbReference type="ChEBI" id="CHEBI:597326"/>
    </cofactor>
</comment>
<gene>
    <name evidence="7" type="ORF">FC093_06790</name>
</gene>
<keyword evidence="4 5" id="KW-0663">Pyridoxal phosphate</keyword>
<dbReference type="GO" id="GO:0008483">
    <property type="term" value="F:transaminase activity"/>
    <property type="evidence" value="ECO:0007669"/>
    <property type="project" value="UniProtKB-KW"/>
</dbReference>
<dbReference type="GO" id="GO:0030170">
    <property type="term" value="F:pyridoxal phosphate binding"/>
    <property type="evidence" value="ECO:0007669"/>
    <property type="project" value="InterPro"/>
</dbReference>
<dbReference type="Gene3D" id="3.40.640.10">
    <property type="entry name" value="Type I PLP-dependent aspartate aminotransferase-like (Major domain)"/>
    <property type="match status" value="1"/>
</dbReference>
<reference evidence="7 8" key="1">
    <citation type="submission" date="2019-05" db="EMBL/GenBank/DDBJ databases">
        <title>Panacibacter sp. strain 17mud1-8 Genome sequencing and assembly.</title>
        <authorList>
            <person name="Chhetri G."/>
        </authorList>
    </citation>
    <scope>NUCLEOTIDE SEQUENCE [LARGE SCALE GENOMIC DNA]</scope>
    <source>
        <strain evidence="7 8">17mud1-8</strain>
    </source>
</reference>
<protein>
    <submittedName>
        <fullName evidence="7">Pyridoxal phosphate-dependent aminotransferase family protein</fullName>
    </submittedName>
</protein>
<dbReference type="InterPro" id="IPR015422">
    <property type="entry name" value="PyrdxlP-dep_Trfase_small"/>
</dbReference>
<dbReference type="PANTHER" id="PTHR13693">
    <property type="entry name" value="CLASS II AMINOTRANSFERASE/8-AMINO-7-OXONONANOATE SYNTHASE"/>
    <property type="match status" value="1"/>
</dbReference>
<comment type="caution">
    <text evidence="7">The sequence shown here is derived from an EMBL/GenBank/DDBJ whole genome shotgun (WGS) entry which is preliminary data.</text>
</comment>
<dbReference type="Pfam" id="PF00155">
    <property type="entry name" value="Aminotran_1_2"/>
    <property type="match status" value="1"/>
</dbReference>